<dbReference type="Pfam" id="PF09860">
    <property type="entry name" value="DUF2087"/>
    <property type="match status" value="1"/>
</dbReference>
<reference evidence="2" key="2">
    <citation type="submission" date="2020-09" db="EMBL/GenBank/DDBJ databases">
        <authorList>
            <person name="Sun Q."/>
            <person name="Zhou Y."/>
        </authorList>
    </citation>
    <scope>NUCLEOTIDE SEQUENCE</scope>
    <source>
        <strain evidence="2">CGMCC 1.12987</strain>
    </source>
</reference>
<name>A0A917G0Y6_9BACL</name>
<dbReference type="RefSeq" id="WP_188532630.1">
    <property type="nucleotide sequence ID" value="NZ_BMGR01000013.1"/>
</dbReference>
<dbReference type="EMBL" id="BMGR01000013">
    <property type="protein sequence ID" value="GGG17466.1"/>
    <property type="molecule type" value="Genomic_DNA"/>
</dbReference>
<gene>
    <name evidence="2" type="ORF">GCM10010916_37900</name>
</gene>
<evidence type="ECO:0000313" key="2">
    <source>
        <dbReference type="EMBL" id="GGG17466.1"/>
    </source>
</evidence>
<dbReference type="Proteomes" id="UP000644756">
    <property type="component" value="Unassembled WGS sequence"/>
</dbReference>
<comment type="caution">
    <text evidence="2">The sequence shown here is derived from an EMBL/GenBank/DDBJ whole genome shotgun (WGS) entry which is preliminary data.</text>
</comment>
<evidence type="ECO:0000313" key="3">
    <source>
        <dbReference type="Proteomes" id="UP000644756"/>
    </source>
</evidence>
<sequence length="254" mass="29587">MELTERFWSASLDELMNGYLFDESLESYVCLICGEMFEDGVIYPQGEQFFEARKFVKHHLEHTHGSMLSYLLSLDKRATGLTDLQKELIEAFASGMSDGDIVKQTGAGSTSTIRNHRFALKEKAKQAKLFLAIMEMLEQYASGAPRFIPIHRSATQVDERYNLTEEEYAALLSKYFPDGPEGRLTGFPRKEKRKLAILRHIASFFERKRRYTEKEVNQVLSRFYEEDYVTLRRYLIEYGFMGREDDGSAYWLKI</sequence>
<organism evidence="2 3">
    <name type="scientific">Paenibacillus abyssi</name>
    <dbReference type="NCBI Taxonomy" id="1340531"/>
    <lineage>
        <taxon>Bacteria</taxon>
        <taxon>Bacillati</taxon>
        <taxon>Bacillota</taxon>
        <taxon>Bacilli</taxon>
        <taxon>Bacillales</taxon>
        <taxon>Paenibacillaceae</taxon>
        <taxon>Paenibacillus</taxon>
    </lineage>
</organism>
<dbReference type="AlphaFoldDB" id="A0A917G0Y6"/>
<protein>
    <submittedName>
        <fullName evidence="2">Transcriptional regulator</fullName>
    </submittedName>
</protein>
<keyword evidence="3" id="KW-1185">Reference proteome</keyword>
<evidence type="ECO:0000259" key="1">
    <source>
        <dbReference type="Pfam" id="PF09860"/>
    </source>
</evidence>
<dbReference type="InterPro" id="IPR018656">
    <property type="entry name" value="DUF2087"/>
</dbReference>
<proteinExistence type="predicted"/>
<accession>A0A917G0Y6</accession>
<feature type="domain" description="DUF2087" evidence="1">
    <location>
        <begin position="183"/>
        <end position="252"/>
    </location>
</feature>
<reference evidence="2" key="1">
    <citation type="journal article" date="2014" name="Int. J. Syst. Evol. Microbiol.">
        <title>Complete genome sequence of Corynebacterium casei LMG S-19264T (=DSM 44701T), isolated from a smear-ripened cheese.</title>
        <authorList>
            <consortium name="US DOE Joint Genome Institute (JGI-PGF)"/>
            <person name="Walter F."/>
            <person name="Albersmeier A."/>
            <person name="Kalinowski J."/>
            <person name="Ruckert C."/>
        </authorList>
    </citation>
    <scope>NUCLEOTIDE SEQUENCE</scope>
    <source>
        <strain evidence="2">CGMCC 1.12987</strain>
    </source>
</reference>